<dbReference type="InterPro" id="IPR011611">
    <property type="entry name" value="PfkB_dom"/>
</dbReference>
<comment type="caution">
    <text evidence="3">The sequence shown here is derived from an EMBL/GenBank/DDBJ whole genome shotgun (WGS) entry which is preliminary data.</text>
</comment>
<dbReference type="SUPFAM" id="SSF53613">
    <property type="entry name" value="Ribokinase-like"/>
    <property type="match status" value="1"/>
</dbReference>
<evidence type="ECO:0000256" key="1">
    <source>
        <dbReference type="SAM" id="SignalP"/>
    </source>
</evidence>
<dbReference type="PANTHER" id="PTHR42774:SF3">
    <property type="entry name" value="KETOHEXOKINASE"/>
    <property type="match status" value="1"/>
</dbReference>
<evidence type="ECO:0000259" key="2">
    <source>
        <dbReference type="Pfam" id="PF00294"/>
    </source>
</evidence>
<feature type="signal peptide" evidence="1">
    <location>
        <begin position="1"/>
        <end position="22"/>
    </location>
</feature>
<protein>
    <submittedName>
        <fullName evidence="3">KHK</fullName>
        <ecNumber evidence="3">2.7.1.3</ecNumber>
    </submittedName>
</protein>
<sequence>MSDHKILLVGLVCVDIVNVCQQFPEEDTDTGVLYQEWKRGGNAANNATILSLLGVSCEFLGTIANSYEKEFLLEDFSKYNIDISNCIFYDNHSTPLSIARRGKENAVAIQQMLEKIADHNQKNNASNQILTSIELEKAVPEFSILMNLSDYVIVGKDYSQYHGYSSMEEAIMGFGPKCRPGSALICTWGAQGAMCRHGDGTTHKSPAVPPNKLLDTLGAGDTFTADAITLMVVALTTHKGCSVLQKTNYIGGS</sequence>
<dbReference type="EC" id="2.7.1.3" evidence="3"/>
<keyword evidence="4" id="KW-1185">Reference proteome</keyword>
<dbReference type="InterPro" id="IPR052562">
    <property type="entry name" value="Ketohexokinase-related"/>
</dbReference>
<dbReference type="Pfam" id="PF00294">
    <property type="entry name" value="PfkB"/>
    <property type="match status" value="2"/>
</dbReference>
<evidence type="ECO:0000313" key="4">
    <source>
        <dbReference type="Proteomes" id="UP000597762"/>
    </source>
</evidence>
<dbReference type="EMBL" id="CAHIKZ030005556">
    <property type="protein sequence ID" value="CAE1329645.1"/>
    <property type="molecule type" value="Genomic_DNA"/>
</dbReference>
<feature type="domain" description="Carbohydrate kinase PfkB" evidence="2">
    <location>
        <begin position="182"/>
        <end position="225"/>
    </location>
</feature>
<dbReference type="PANTHER" id="PTHR42774">
    <property type="entry name" value="PHOSPHOTRANSFERASE SYSTEM TRANSPORT PROTEIN"/>
    <property type="match status" value="1"/>
</dbReference>
<evidence type="ECO:0000313" key="3">
    <source>
        <dbReference type="EMBL" id="CAE1329645.1"/>
    </source>
</evidence>
<proteinExistence type="predicted"/>
<accession>A0A812EQK1</accession>
<keyword evidence="3" id="KW-0808">Transferase</keyword>
<dbReference type="AlphaFoldDB" id="A0A812EQK1"/>
<organism evidence="3 4">
    <name type="scientific">Acanthosepion pharaonis</name>
    <name type="common">Pharaoh cuttlefish</name>
    <name type="synonym">Sepia pharaonis</name>
    <dbReference type="NCBI Taxonomy" id="158019"/>
    <lineage>
        <taxon>Eukaryota</taxon>
        <taxon>Metazoa</taxon>
        <taxon>Spiralia</taxon>
        <taxon>Lophotrochozoa</taxon>
        <taxon>Mollusca</taxon>
        <taxon>Cephalopoda</taxon>
        <taxon>Coleoidea</taxon>
        <taxon>Decapodiformes</taxon>
        <taxon>Sepiida</taxon>
        <taxon>Sepiina</taxon>
        <taxon>Sepiidae</taxon>
        <taxon>Acanthosepion</taxon>
    </lineage>
</organism>
<gene>
    <name evidence="3" type="ORF">SPHA_79065</name>
</gene>
<reference evidence="3" key="1">
    <citation type="submission" date="2021-01" db="EMBL/GenBank/DDBJ databases">
        <authorList>
            <person name="Li R."/>
            <person name="Bekaert M."/>
        </authorList>
    </citation>
    <scope>NUCLEOTIDE SEQUENCE</scope>
    <source>
        <strain evidence="3">Farmed</strain>
    </source>
</reference>
<dbReference type="Proteomes" id="UP000597762">
    <property type="component" value="Unassembled WGS sequence"/>
</dbReference>
<dbReference type="GO" id="GO:0004454">
    <property type="term" value="F:ketohexokinase activity"/>
    <property type="evidence" value="ECO:0007669"/>
    <property type="project" value="UniProtKB-EC"/>
</dbReference>
<keyword evidence="1" id="KW-0732">Signal</keyword>
<dbReference type="InterPro" id="IPR029056">
    <property type="entry name" value="Ribokinase-like"/>
</dbReference>
<dbReference type="Gene3D" id="3.40.1190.20">
    <property type="match status" value="2"/>
</dbReference>
<feature type="domain" description="Carbohydrate kinase PfkB" evidence="2">
    <location>
        <begin position="4"/>
        <end position="130"/>
    </location>
</feature>
<name>A0A812EQK1_ACAPH</name>
<feature type="chain" id="PRO_5032996566" evidence="1">
    <location>
        <begin position="23"/>
        <end position="253"/>
    </location>
</feature>
<dbReference type="OrthoDB" id="204058at2759"/>